<name>A0A6J5R6N5_9CAUD</name>
<sequence>MAIKGKVLHVGSGGASLPDWCGKCDEVRLDIDPNCNPDIVGDIRNMGEIGKFDVILSSHVIEHLYEHELAKVFSEFQRVLNDDGVMIMFVPDLEGVKATDEIVYISYFGTPVTGLDMIYGMTEAIKDMPFMAHHTGFTKDRLEKALIQSGFVDVSVTRHPFNLMGVGRKAKGN</sequence>
<dbReference type="Gene3D" id="3.40.50.150">
    <property type="entry name" value="Vaccinia Virus protein VP39"/>
    <property type="match status" value="1"/>
</dbReference>
<dbReference type="EMBL" id="LR797111">
    <property type="protein sequence ID" value="CAB4187414.1"/>
    <property type="molecule type" value="Genomic_DNA"/>
</dbReference>
<accession>A0A6J5R6N5</accession>
<evidence type="ECO:0000259" key="1">
    <source>
        <dbReference type="Pfam" id="PF08241"/>
    </source>
</evidence>
<reference evidence="2" key="1">
    <citation type="submission" date="2020-05" db="EMBL/GenBank/DDBJ databases">
        <authorList>
            <person name="Chiriac C."/>
            <person name="Salcher M."/>
            <person name="Ghai R."/>
            <person name="Kavagutti S V."/>
        </authorList>
    </citation>
    <scope>NUCLEOTIDE SEQUENCE</scope>
</reference>
<dbReference type="InterPro" id="IPR029063">
    <property type="entry name" value="SAM-dependent_MTases_sf"/>
</dbReference>
<evidence type="ECO:0000313" key="2">
    <source>
        <dbReference type="EMBL" id="CAB4187414.1"/>
    </source>
</evidence>
<dbReference type="InterPro" id="IPR013216">
    <property type="entry name" value="Methyltransf_11"/>
</dbReference>
<dbReference type="SUPFAM" id="SSF53335">
    <property type="entry name" value="S-adenosyl-L-methionine-dependent methyltransferases"/>
    <property type="match status" value="1"/>
</dbReference>
<gene>
    <name evidence="2" type="ORF">UFOVP1155_24</name>
</gene>
<proteinExistence type="predicted"/>
<organism evidence="2">
    <name type="scientific">uncultured Caudovirales phage</name>
    <dbReference type="NCBI Taxonomy" id="2100421"/>
    <lineage>
        <taxon>Viruses</taxon>
        <taxon>Duplodnaviria</taxon>
        <taxon>Heunggongvirae</taxon>
        <taxon>Uroviricota</taxon>
        <taxon>Caudoviricetes</taxon>
        <taxon>Peduoviridae</taxon>
        <taxon>Maltschvirus</taxon>
        <taxon>Maltschvirus maltsch</taxon>
    </lineage>
</organism>
<dbReference type="GO" id="GO:0008757">
    <property type="term" value="F:S-adenosylmethionine-dependent methyltransferase activity"/>
    <property type="evidence" value="ECO:0007669"/>
    <property type="project" value="InterPro"/>
</dbReference>
<protein>
    <submittedName>
        <fullName evidence="2">AdoMet_MTases domain containing protein</fullName>
    </submittedName>
</protein>
<feature type="domain" description="Methyltransferase type 11" evidence="1">
    <location>
        <begin position="39"/>
        <end position="87"/>
    </location>
</feature>
<dbReference type="Pfam" id="PF08241">
    <property type="entry name" value="Methyltransf_11"/>
    <property type="match status" value="1"/>
</dbReference>